<protein>
    <submittedName>
        <fullName evidence="1">Uncharacterized protein</fullName>
    </submittedName>
</protein>
<name>A0A5R8NB03_9NOCA</name>
<dbReference type="Proteomes" id="UP000306378">
    <property type="component" value="Unassembled WGS sequence"/>
</dbReference>
<organism evidence="1 2">
    <name type="scientific">Nocardia cyriacigeorgica</name>
    <dbReference type="NCBI Taxonomy" id="135487"/>
    <lineage>
        <taxon>Bacteria</taxon>
        <taxon>Bacillati</taxon>
        <taxon>Actinomycetota</taxon>
        <taxon>Actinomycetes</taxon>
        <taxon>Mycobacteriales</taxon>
        <taxon>Nocardiaceae</taxon>
        <taxon>Nocardia</taxon>
    </lineage>
</organism>
<proteinExistence type="predicted"/>
<evidence type="ECO:0000313" key="2">
    <source>
        <dbReference type="Proteomes" id="UP000306378"/>
    </source>
</evidence>
<reference evidence="1 2" key="1">
    <citation type="submission" date="2019-05" db="EMBL/GenBank/DDBJ databases">
        <title>Genomes sequences of two Nocardia cyriacigeorgica environmental isolates, type strains Nocardia asteroides ATCC 19247 and Nocardia cyriacigeorgica DSM 44484.</title>
        <authorList>
            <person name="Vautrin F."/>
            <person name="Bergeron E."/>
            <person name="Dubost A."/>
            <person name="Abrouk D."/>
            <person name="Rodriguez Nava V."/>
            <person name="Pujic P."/>
        </authorList>
    </citation>
    <scope>NUCLEOTIDE SEQUENCE [LARGE SCALE GENOMIC DNA]</scope>
    <source>
        <strain evidence="1 2">EML 446</strain>
    </source>
</reference>
<dbReference type="RefSeq" id="WP_138452766.1">
    <property type="nucleotide sequence ID" value="NZ_VBUT01000014.1"/>
</dbReference>
<accession>A0A5R8NB03</accession>
<dbReference type="AlphaFoldDB" id="A0A5R8NB03"/>
<evidence type="ECO:0000313" key="1">
    <source>
        <dbReference type="EMBL" id="TLF72889.1"/>
    </source>
</evidence>
<dbReference type="EMBL" id="VBUT01000014">
    <property type="protein sequence ID" value="TLF72889.1"/>
    <property type="molecule type" value="Genomic_DNA"/>
</dbReference>
<comment type="caution">
    <text evidence="1">The sequence shown here is derived from an EMBL/GenBank/DDBJ whole genome shotgun (WGS) entry which is preliminary data.</text>
</comment>
<gene>
    <name evidence="1" type="ORF">FEK34_28105</name>
</gene>
<sequence length="84" mass="9173">MARYTDHDQLAAEALQIAEDVRELAPLAIYQRLAAQCARDPERMAQVIMCLSAWLDPDTPVGALIARAEAITEARAPMPRAVVA</sequence>